<dbReference type="EMBL" id="CAAALY010265357">
    <property type="protein sequence ID" value="VEL40545.1"/>
    <property type="molecule type" value="Genomic_DNA"/>
</dbReference>
<protein>
    <submittedName>
        <fullName evidence="1">Uncharacterized protein</fullName>
    </submittedName>
</protein>
<evidence type="ECO:0000313" key="1">
    <source>
        <dbReference type="EMBL" id="VEL40545.1"/>
    </source>
</evidence>
<gene>
    <name evidence="1" type="ORF">PXEA_LOCUS33985</name>
</gene>
<reference evidence="1" key="1">
    <citation type="submission" date="2018-11" db="EMBL/GenBank/DDBJ databases">
        <authorList>
            <consortium name="Pathogen Informatics"/>
        </authorList>
    </citation>
    <scope>NUCLEOTIDE SEQUENCE</scope>
</reference>
<keyword evidence="2" id="KW-1185">Reference proteome</keyword>
<name>A0A448XMV2_9PLAT</name>
<evidence type="ECO:0000313" key="2">
    <source>
        <dbReference type="Proteomes" id="UP000784294"/>
    </source>
</evidence>
<accession>A0A448XMV2</accession>
<dbReference type="AlphaFoldDB" id="A0A448XMV2"/>
<proteinExistence type="predicted"/>
<comment type="caution">
    <text evidence="1">The sequence shown here is derived from an EMBL/GenBank/DDBJ whole genome shotgun (WGS) entry which is preliminary data.</text>
</comment>
<sequence length="202" mass="22978">MHTTSRVGLRIRGRDNDRLDPRLVSTLLQHVGRQGVLKLERHISSFPFRFHQPRLIDAQVRVAHREGRLSEGSERGVQVGGRIKRPETASLSCLGFCVKCAMFFRDPASVAVCSLSDAAWFTHPPNQPIWGVGHPTDPTRQVRWHLRDVHTVRLFGYNRKDAGMSESRTGTLIRGVQWGLETWTRIDQQKSNNCKFITTTAQ</sequence>
<dbReference type="Proteomes" id="UP000784294">
    <property type="component" value="Unassembled WGS sequence"/>
</dbReference>
<organism evidence="1 2">
    <name type="scientific">Protopolystoma xenopodis</name>
    <dbReference type="NCBI Taxonomy" id="117903"/>
    <lineage>
        <taxon>Eukaryota</taxon>
        <taxon>Metazoa</taxon>
        <taxon>Spiralia</taxon>
        <taxon>Lophotrochozoa</taxon>
        <taxon>Platyhelminthes</taxon>
        <taxon>Monogenea</taxon>
        <taxon>Polyopisthocotylea</taxon>
        <taxon>Polystomatidea</taxon>
        <taxon>Polystomatidae</taxon>
        <taxon>Protopolystoma</taxon>
    </lineage>
</organism>